<gene>
    <name evidence="1" type="ORF">LSAA_5539</name>
</gene>
<name>A0A7R8CJ88_LEPSM</name>
<accession>A0A7R8CJ88</accession>
<dbReference type="EMBL" id="HG994593">
    <property type="protein sequence ID" value="CAF2836773.1"/>
    <property type="molecule type" value="Genomic_DNA"/>
</dbReference>
<proteinExistence type="predicted"/>
<evidence type="ECO:0000313" key="1">
    <source>
        <dbReference type="EMBL" id="CAF2836773.1"/>
    </source>
</evidence>
<evidence type="ECO:0000313" key="2">
    <source>
        <dbReference type="Proteomes" id="UP000675881"/>
    </source>
</evidence>
<dbReference type="Proteomes" id="UP000675881">
    <property type="component" value="Chromosome 14"/>
</dbReference>
<dbReference type="AlphaFoldDB" id="A0A7R8CJ88"/>
<reference evidence="1" key="1">
    <citation type="submission" date="2021-02" db="EMBL/GenBank/DDBJ databases">
        <authorList>
            <person name="Bekaert M."/>
        </authorList>
    </citation>
    <scope>NUCLEOTIDE SEQUENCE</scope>
    <source>
        <strain evidence="1">IoA-00</strain>
    </source>
</reference>
<sequence length="173" mass="20196">MVSNGAVEEHSIGFTDWKEFDLWKRNCKVENRTSFHEFEEKLRKKLELPIQIESNMTRTVYGYDSVSDEDEPEYSMENIEAVSTNPEGLNVGTQATQTHSDLQDKLSDKYEIRMWGVAYHLEALLQDTFEIKFKGHVIKSAKLDRFWSPMISGEILNNTPYCRDFTLTIIQFL</sequence>
<protein>
    <submittedName>
        <fullName evidence="1">(salmon louse) hypothetical protein</fullName>
    </submittedName>
</protein>
<organism evidence="1 2">
    <name type="scientific">Lepeophtheirus salmonis</name>
    <name type="common">Salmon louse</name>
    <name type="synonym">Caligus salmonis</name>
    <dbReference type="NCBI Taxonomy" id="72036"/>
    <lineage>
        <taxon>Eukaryota</taxon>
        <taxon>Metazoa</taxon>
        <taxon>Ecdysozoa</taxon>
        <taxon>Arthropoda</taxon>
        <taxon>Crustacea</taxon>
        <taxon>Multicrustacea</taxon>
        <taxon>Hexanauplia</taxon>
        <taxon>Copepoda</taxon>
        <taxon>Siphonostomatoida</taxon>
        <taxon>Caligidae</taxon>
        <taxon>Lepeophtheirus</taxon>
    </lineage>
</organism>
<keyword evidence="2" id="KW-1185">Reference proteome</keyword>